<dbReference type="Gene3D" id="3.40.50.2300">
    <property type="match status" value="1"/>
</dbReference>
<dbReference type="Pfam" id="PF00072">
    <property type="entry name" value="Response_reg"/>
    <property type="match status" value="1"/>
</dbReference>
<dbReference type="PROSITE" id="PS50110">
    <property type="entry name" value="RESPONSE_REGULATORY"/>
    <property type="match status" value="1"/>
</dbReference>
<gene>
    <name evidence="3" type="ORF">E2F50_06360</name>
</gene>
<evidence type="ECO:0000313" key="4">
    <source>
        <dbReference type="Proteomes" id="UP000295238"/>
    </source>
</evidence>
<feature type="domain" description="Response regulatory" evidence="2">
    <location>
        <begin position="22"/>
        <end position="131"/>
    </location>
</feature>
<dbReference type="SUPFAM" id="SSF52172">
    <property type="entry name" value="CheY-like"/>
    <property type="match status" value="1"/>
</dbReference>
<protein>
    <submittedName>
        <fullName evidence="3">Response regulator</fullName>
    </submittedName>
</protein>
<dbReference type="Proteomes" id="UP000295238">
    <property type="component" value="Unassembled WGS sequence"/>
</dbReference>
<dbReference type="AlphaFoldDB" id="A0A4R5UPH3"/>
<organism evidence="3 4">
    <name type="scientific">Rhizobium deserti</name>
    <dbReference type="NCBI Taxonomy" id="2547961"/>
    <lineage>
        <taxon>Bacteria</taxon>
        <taxon>Pseudomonadati</taxon>
        <taxon>Pseudomonadota</taxon>
        <taxon>Alphaproteobacteria</taxon>
        <taxon>Hyphomicrobiales</taxon>
        <taxon>Rhizobiaceae</taxon>
        <taxon>Rhizobium/Agrobacterium group</taxon>
        <taxon>Rhizobium</taxon>
    </lineage>
</organism>
<comment type="caution">
    <text evidence="3">The sequence shown here is derived from an EMBL/GenBank/DDBJ whole genome shotgun (WGS) entry which is preliminary data.</text>
</comment>
<proteinExistence type="predicted"/>
<keyword evidence="4" id="KW-1185">Reference proteome</keyword>
<evidence type="ECO:0000256" key="1">
    <source>
        <dbReference type="PROSITE-ProRule" id="PRU00169"/>
    </source>
</evidence>
<dbReference type="SMART" id="SM00448">
    <property type="entry name" value="REC"/>
    <property type="match status" value="1"/>
</dbReference>
<dbReference type="InterPro" id="IPR001789">
    <property type="entry name" value="Sig_transdc_resp-reg_receiver"/>
</dbReference>
<name>A0A4R5UPH3_9HYPH</name>
<dbReference type="EMBL" id="SMTL01000001">
    <property type="protein sequence ID" value="TDK39718.1"/>
    <property type="molecule type" value="Genomic_DNA"/>
</dbReference>
<dbReference type="GO" id="GO:0000160">
    <property type="term" value="P:phosphorelay signal transduction system"/>
    <property type="evidence" value="ECO:0007669"/>
    <property type="project" value="InterPro"/>
</dbReference>
<dbReference type="InterPro" id="IPR011006">
    <property type="entry name" value="CheY-like_superfamily"/>
</dbReference>
<keyword evidence="1" id="KW-0597">Phosphoprotein</keyword>
<reference evidence="3 4" key="1">
    <citation type="submission" date="2019-03" db="EMBL/GenBank/DDBJ databases">
        <title>Rhizobium sp. nov., an bacterium isolated from biocrust in Mu Us Desert.</title>
        <authorList>
            <person name="Lixiong L."/>
        </authorList>
    </citation>
    <scope>NUCLEOTIDE SEQUENCE [LARGE SCALE GENOMIC DNA]</scope>
    <source>
        <strain evidence="3 4">SPY-1</strain>
    </source>
</reference>
<dbReference type="OrthoDB" id="8455353at2"/>
<dbReference type="RefSeq" id="WP_133315164.1">
    <property type="nucleotide sequence ID" value="NZ_SMTL01000001.1"/>
</dbReference>
<accession>A0A4R5UPH3</accession>
<sequence length="156" mass="16690">MEQKKSALRSPMMKKQSRMPYKVLVIEDHFLIAAAAEQAIADLGYEVIGAAASRSHALDYLGEADIALIDLNLLDGASGLDIARDFSKHGTAVVIVTANPEAVPPNTDVAIGVLAKPVDDASLSRVLKYLVSRIEGRESRCPRELHLLAGAPMSEA</sequence>
<feature type="modified residue" description="4-aspartylphosphate" evidence="1">
    <location>
        <position position="70"/>
    </location>
</feature>
<evidence type="ECO:0000259" key="2">
    <source>
        <dbReference type="PROSITE" id="PS50110"/>
    </source>
</evidence>
<evidence type="ECO:0000313" key="3">
    <source>
        <dbReference type="EMBL" id="TDK39718.1"/>
    </source>
</evidence>